<feature type="transmembrane region" description="Helical" evidence="10">
    <location>
        <begin position="244"/>
        <end position="267"/>
    </location>
</feature>
<comment type="subcellular location">
    <subcellularLocation>
        <location evidence="1">Endoplasmic reticulum membrane</location>
        <topology evidence="1">Multi-pass membrane protein</topology>
    </subcellularLocation>
</comment>
<keyword evidence="6 10" id="KW-1133">Transmembrane helix</keyword>
<name>A0A238FC10_9BASI</name>
<dbReference type="InterPro" id="IPR036869">
    <property type="entry name" value="J_dom_sf"/>
</dbReference>
<feature type="region of interest" description="Disordered" evidence="9">
    <location>
        <begin position="641"/>
        <end position="712"/>
    </location>
</feature>
<reference evidence="13" key="1">
    <citation type="submission" date="2016-09" db="EMBL/GenBank/DDBJ databases">
        <authorList>
            <person name="Jeantristanb JTB J.-T."/>
            <person name="Ricardo R."/>
        </authorList>
    </citation>
    <scope>NUCLEOTIDE SEQUENCE [LARGE SCALE GENOMIC DNA]</scope>
</reference>
<keyword evidence="13" id="KW-1185">Reference proteome</keyword>
<dbReference type="Pfam" id="PF02889">
    <property type="entry name" value="Sec63"/>
    <property type="match status" value="1"/>
</dbReference>
<sequence>MAGQYTYDEVGNVSHFPAAVALCNGPRVGCVSPQVRHVTDARPSHRNPTTNDHAATRPRQSYFFLLTVMLLLLIPLTWTTIRGGAEAAAKRVPYPCEGWNKKSPELQRTSASINALMSIKHVMLAAGWVAFAVVVQKATTVQAESAAFDPFKILGVAIGSSEKVIKKHYRKMSLKYHPDKVGLLVNQTKEEVDNIFVELTKAYKALTDEVSRHNWEMFGHPDGKQEFSQGIALPSWVVDSKSRWYVMAAYALVLGGMLPYFVGRWWYGTRKLTKDNVLNSTAVTFFRSLKEGTTFPVLVDILAAADEFAVDPELVGGRKKLGKADIDEYARLTSTIREGVDGKSGWGGYGTWSTAQKRARVFIAAHLLRVPIKSPALVKEKHRIVTLALPLCNGLSSIVLAHNWLSTYIAVQHLQQFLLQAVHPSSSPLLQLPNLTPEIAEEANKASAETITDFARLNVGQVEKLLPGFTDQNKKEVFEVAKHWPVVSFVDAKFKVVGETIVTPGAIISFTVKLRITPPGQFMPEVTSVTVGQQEEEGEEESIDELIGRRKAGEDGDEPTPLAHAPYYPKNRKPTWSLFIGDHKLNRIFVAPHKFTDMGPHSVRTIRMSFQAPPGPGLYTFQVYVMSDSFVGTDAQKDMKMKVDQAADDEDALGEEDDISEPDEDTIAGQMALMKGQSVKRAARDDDDDDEEDTSGTDDDDDDDDTTDSDSD</sequence>
<keyword evidence="8" id="KW-0143">Chaperone</keyword>
<dbReference type="PANTHER" id="PTHR24075">
    <property type="entry name" value="SEC63 DOMAIN-CONTAINING"/>
    <property type="match status" value="1"/>
</dbReference>
<dbReference type="Gene3D" id="1.10.3380.10">
    <property type="entry name" value="Sec63 N-terminal domain-like domain"/>
    <property type="match status" value="1"/>
</dbReference>
<dbReference type="SUPFAM" id="SSF81296">
    <property type="entry name" value="E set domains"/>
    <property type="match status" value="1"/>
</dbReference>
<dbReference type="EMBL" id="FMSP01000006">
    <property type="protein sequence ID" value="SCV70735.1"/>
    <property type="molecule type" value="Genomic_DNA"/>
</dbReference>
<keyword evidence="7 10" id="KW-0472">Membrane</keyword>
<gene>
    <name evidence="12" type="ORF">BQ2448_3497</name>
</gene>
<organism evidence="12 13">
    <name type="scientific">Microbotryum intermedium</name>
    <dbReference type="NCBI Taxonomy" id="269621"/>
    <lineage>
        <taxon>Eukaryota</taxon>
        <taxon>Fungi</taxon>
        <taxon>Dikarya</taxon>
        <taxon>Basidiomycota</taxon>
        <taxon>Pucciniomycotina</taxon>
        <taxon>Microbotryomycetes</taxon>
        <taxon>Microbotryales</taxon>
        <taxon>Microbotryaceae</taxon>
        <taxon>Microbotryum</taxon>
    </lineage>
</organism>
<dbReference type="OrthoDB" id="1734229at2759"/>
<dbReference type="GO" id="GO:0008320">
    <property type="term" value="F:protein transmembrane transporter activity"/>
    <property type="evidence" value="ECO:0007669"/>
    <property type="project" value="TreeGrafter"/>
</dbReference>
<dbReference type="CDD" id="cd06257">
    <property type="entry name" value="DnaJ"/>
    <property type="match status" value="1"/>
</dbReference>
<dbReference type="Proteomes" id="UP000198372">
    <property type="component" value="Unassembled WGS sequence"/>
</dbReference>
<keyword evidence="3 10" id="KW-0812">Transmembrane</keyword>
<dbReference type="InterPro" id="IPR035892">
    <property type="entry name" value="C2_domain_sf"/>
</dbReference>
<dbReference type="PANTHER" id="PTHR24075:SF0">
    <property type="entry name" value="TRANSLOCATION PROTEIN SEC63 HOMOLOG"/>
    <property type="match status" value="1"/>
</dbReference>
<accession>A0A238FC10</accession>
<dbReference type="GO" id="GO:0031207">
    <property type="term" value="C:Sec62/Sec63 complex"/>
    <property type="evidence" value="ECO:0007669"/>
    <property type="project" value="TreeGrafter"/>
</dbReference>
<dbReference type="Gene3D" id="1.10.150.20">
    <property type="entry name" value="5' to 3' exonuclease, C-terminal subdomain"/>
    <property type="match status" value="1"/>
</dbReference>
<dbReference type="SMART" id="SM00973">
    <property type="entry name" value="Sec63"/>
    <property type="match status" value="1"/>
</dbReference>
<dbReference type="GO" id="GO:0003723">
    <property type="term" value="F:RNA binding"/>
    <property type="evidence" value="ECO:0007669"/>
    <property type="project" value="TreeGrafter"/>
</dbReference>
<dbReference type="GO" id="GO:0006620">
    <property type="term" value="P:post-translational protein targeting to endoplasmic reticulum membrane"/>
    <property type="evidence" value="ECO:0007669"/>
    <property type="project" value="TreeGrafter"/>
</dbReference>
<feature type="compositionally biased region" description="Acidic residues" evidence="9">
    <location>
        <begin position="685"/>
        <end position="712"/>
    </location>
</feature>
<evidence type="ECO:0000256" key="7">
    <source>
        <dbReference type="ARBA" id="ARBA00023136"/>
    </source>
</evidence>
<evidence type="ECO:0000313" key="12">
    <source>
        <dbReference type="EMBL" id="SCV70735.1"/>
    </source>
</evidence>
<dbReference type="InterPro" id="IPR014756">
    <property type="entry name" value="Ig_E-set"/>
</dbReference>
<dbReference type="InterPro" id="IPR001623">
    <property type="entry name" value="DnaJ_domain"/>
</dbReference>
<dbReference type="Gene3D" id="1.10.287.110">
    <property type="entry name" value="DnaJ domain"/>
    <property type="match status" value="1"/>
</dbReference>
<evidence type="ECO:0000259" key="11">
    <source>
        <dbReference type="PROSITE" id="PS50076"/>
    </source>
</evidence>
<dbReference type="AlphaFoldDB" id="A0A238FC10"/>
<keyword evidence="2" id="KW-0813">Transport</keyword>
<evidence type="ECO:0000313" key="13">
    <source>
        <dbReference type="Proteomes" id="UP000198372"/>
    </source>
</evidence>
<dbReference type="Gene3D" id="2.60.40.150">
    <property type="entry name" value="C2 domain"/>
    <property type="match status" value="1"/>
</dbReference>
<feature type="domain" description="J" evidence="11">
    <location>
        <begin position="149"/>
        <end position="219"/>
    </location>
</feature>
<dbReference type="STRING" id="269621.A0A238FC10"/>
<dbReference type="SUPFAM" id="SSF158702">
    <property type="entry name" value="Sec63 N-terminal domain-like"/>
    <property type="match status" value="1"/>
</dbReference>
<evidence type="ECO:0000256" key="1">
    <source>
        <dbReference type="ARBA" id="ARBA00004477"/>
    </source>
</evidence>
<dbReference type="SUPFAM" id="SSF46565">
    <property type="entry name" value="Chaperone J-domain"/>
    <property type="match status" value="1"/>
</dbReference>
<evidence type="ECO:0000256" key="9">
    <source>
        <dbReference type="SAM" id="MobiDB-lite"/>
    </source>
</evidence>
<proteinExistence type="predicted"/>
<keyword evidence="4" id="KW-0256">Endoplasmic reticulum</keyword>
<dbReference type="InterPro" id="IPR004179">
    <property type="entry name" value="Sec63-dom"/>
</dbReference>
<feature type="compositionally biased region" description="Acidic residues" evidence="9">
    <location>
        <begin position="646"/>
        <end position="666"/>
    </location>
</feature>
<dbReference type="Pfam" id="PF00226">
    <property type="entry name" value="DnaJ"/>
    <property type="match status" value="1"/>
</dbReference>
<evidence type="ECO:0000256" key="10">
    <source>
        <dbReference type="SAM" id="Phobius"/>
    </source>
</evidence>
<evidence type="ECO:0000256" key="3">
    <source>
        <dbReference type="ARBA" id="ARBA00022692"/>
    </source>
</evidence>
<evidence type="ECO:0000256" key="2">
    <source>
        <dbReference type="ARBA" id="ARBA00022448"/>
    </source>
</evidence>
<evidence type="ECO:0000256" key="4">
    <source>
        <dbReference type="ARBA" id="ARBA00022824"/>
    </source>
</evidence>
<dbReference type="GO" id="GO:0006614">
    <property type="term" value="P:SRP-dependent cotranslational protein targeting to membrane"/>
    <property type="evidence" value="ECO:0007669"/>
    <property type="project" value="TreeGrafter"/>
</dbReference>
<dbReference type="FunFam" id="1.10.287.110:FF:000039">
    <property type="entry name" value="Protein translocation complex component (Npl1)"/>
    <property type="match status" value="1"/>
</dbReference>
<protein>
    <submittedName>
        <fullName evidence="12">BQ2448_3497 protein</fullName>
    </submittedName>
</protein>
<dbReference type="SMART" id="SM00271">
    <property type="entry name" value="DnaJ"/>
    <property type="match status" value="1"/>
</dbReference>
<dbReference type="PROSITE" id="PS50076">
    <property type="entry name" value="DNAJ_2"/>
    <property type="match status" value="1"/>
</dbReference>
<evidence type="ECO:0000256" key="6">
    <source>
        <dbReference type="ARBA" id="ARBA00022989"/>
    </source>
</evidence>
<feature type="transmembrane region" description="Helical" evidence="10">
    <location>
        <begin position="62"/>
        <end position="81"/>
    </location>
</feature>
<keyword evidence="5" id="KW-0653">Protein transport</keyword>
<evidence type="ECO:0000256" key="5">
    <source>
        <dbReference type="ARBA" id="ARBA00022927"/>
    </source>
</evidence>
<dbReference type="PRINTS" id="PR00625">
    <property type="entry name" value="JDOMAIN"/>
</dbReference>
<evidence type="ECO:0000256" key="8">
    <source>
        <dbReference type="ARBA" id="ARBA00023186"/>
    </source>
</evidence>